<dbReference type="EMBL" id="JAUDZG010000007">
    <property type="protein sequence ID" value="KAK3302707.1"/>
    <property type="molecule type" value="Genomic_DNA"/>
</dbReference>
<dbReference type="RefSeq" id="XP_062718487.1">
    <property type="nucleotide sequence ID" value="XM_062863954.1"/>
</dbReference>
<evidence type="ECO:0000313" key="2">
    <source>
        <dbReference type="EMBL" id="KAK3302707.1"/>
    </source>
</evidence>
<proteinExistence type="predicted"/>
<organism evidence="2 3">
    <name type="scientific">Chaetomium strumarium</name>
    <dbReference type="NCBI Taxonomy" id="1170767"/>
    <lineage>
        <taxon>Eukaryota</taxon>
        <taxon>Fungi</taxon>
        <taxon>Dikarya</taxon>
        <taxon>Ascomycota</taxon>
        <taxon>Pezizomycotina</taxon>
        <taxon>Sordariomycetes</taxon>
        <taxon>Sordariomycetidae</taxon>
        <taxon>Sordariales</taxon>
        <taxon>Chaetomiaceae</taxon>
        <taxon>Chaetomium</taxon>
    </lineage>
</organism>
<protein>
    <submittedName>
        <fullName evidence="2">Uncharacterized protein</fullName>
    </submittedName>
</protein>
<accession>A0AAJ0GMK2</accession>
<dbReference type="Proteomes" id="UP001273166">
    <property type="component" value="Unassembled WGS sequence"/>
</dbReference>
<dbReference type="AlphaFoldDB" id="A0AAJ0GMK2"/>
<name>A0AAJ0GMK2_9PEZI</name>
<evidence type="ECO:0000256" key="1">
    <source>
        <dbReference type="SAM" id="MobiDB-lite"/>
    </source>
</evidence>
<gene>
    <name evidence="2" type="ORF">B0T15DRAFT_313054</name>
</gene>
<dbReference type="GeneID" id="87882783"/>
<reference evidence="2" key="2">
    <citation type="submission" date="2023-06" db="EMBL/GenBank/DDBJ databases">
        <authorList>
            <consortium name="Lawrence Berkeley National Laboratory"/>
            <person name="Mondo S.J."/>
            <person name="Hensen N."/>
            <person name="Bonometti L."/>
            <person name="Westerberg I."/>
            <person name="Brannstrom I.O."/>
            <person name="Guillou S."/>
            <person name="Cros-Aarteil S."/>
            <person name="Calhoun S."/>
            <person name="Haridas S."/>
            <person name="Kuo A."/>
            <person name="Pangilinan J."/>
            <person name="Riley R."/>
            <person name="Labutti K."/>
            <person name="Andreopoulos B."/>
            <person name="Lipzen A."/>
            <person name="Chen C."/>
            <person name="Yanf M."/>
            <person name="Daum C."/>
            <person name="Ng V."/>
            <person name="Clum A."/>
            <person name="Steindorff A."/>
            <person name="Ohm R."/>
            <person name="Martin F."/>
            <person name="Silar P."/>
            <person name="Natvig D."/>
            <person name="Lalanne C."/>
            <person name="Gautier V."/>
            <person name="Ament-Velasquez S.L."/>
            <person name="Kruys A."/>
            <person name="Hutchinson M.I."/>
            <person name="Powell A.J."/>
            <person name="Barry K."/>
            <person name="Miller A.N."/>
            <person name="Grigoriev I.V."/>
            <person name="Debuchy R."/>
            <person name="Gladieux P."/>
            <person name="Thoren M.H."/>
            <person name="Johannesson H."/>
        </authorList>
    </citation>
    <scope>NUCLEOTIDE SEQUENCE</scope>
    <source>
        <strain evidence="2">CBS 333.67</strain>
    </source>
</reference>
<reference evidence="2" key="1">
    <citation type="journal article" date="2023" name="Mol. Phylogenet. Evol.">
        <title>Genome-scale phylogeny and comparative genomics of the fungal order Sordariales.</title>
        <authorList>
            <person name="Hensen N."/>
            <person name="Bonometti L."/>
            <person name="Westerberg I."/>
            <person name="Brannstrom I.O."/>
            <person name="Guillou S."/>
            <person name="Cros-Aarteil S."/>
            <person name="Calhoun S."/>
            <person name="Haridas S."/>
            <person name="Kuo A."/>
            <person name="Mondo S."/>
            <person name="Pangilinan J."/>
            <person name="Riley R."/>
            <person name="LaButti K."/>
            <person name="Andreopoulos B."/>
            <person name="Lipzen A."/>
            <person name="Chen C."/>
            <person name="Yan M."/>
            <person name="Daum C."/>
            <person name="Ng V."/>
            <person name="Clum A."/>
            <person name="Steindorff A."/>
            <person name="Ohm R.A."/>
            <person name="Martin F."/>
            <person name="Silar P."/>
            <person name="Natvig D.O."/>
            <person name="Lalanne C."/>
            <person name="Gautier V."/>
            <person name="Ament-Velasquez S.L."/>
            <person name="Kruys A."/>
            <person name="Hutchinson M.I."/>
            <person name="Powell A.J."/>
            <person name="Barry K."/>
            <person name="Miller A.N."/>
            <person name="Grigoriev I.V."/>
            <person name="Debuchy R."/>
            <person name="Gladieux P."/>
            <person name="Hiltunen Thoren M."/>
            <person name="Johannesson H."/>
        </authorList>
    </citation>
    <scope>NUCLEOTIDE SEQUENCE</scope>
    <source>
        <strain evidence="2">CBS 333.67</strain>
    </source>
</reference>
<sequence length="228" mass="25182">MNFLRKLVGRPEDANKPPTDANDQPQSTFITPDPFASPAQFQAVKEHIQALARRDPARFAALRRMAAFQGSLAWLEANFPDESKHEIIVPGPFPDAFPGPLNGPGLEHIQPGDTRIFFMRRKDVSGPAGIVLMQLTVFPGTEVTGEDGESVMWLGTPAMETAVAAFLGLLRRMVDSGNLEKCTAIIAMGVDMTIYHFTPERGFFDPPEGFGFRQEKLDWDQEGILPKV</sequence>
<comment type="caution">
    <text evidence="2">The sequence shown here is derived from an EMBL/GenBank/DDBJ whole genome shotgun (WGS) entry which is preliminary data.</text>
</comment>
<feature type="region of interest" description="Disordered" evidence="1">
    <location>
        <begin position="1"/>
        <end position="29"/>
    </location>
</feature>
<keyword evidence="3" id="KW-1185">Reference proteome</keyword>
<evidence type="ECO:0000313" key="3">
    <source>
        <dbReference type="Proteomes" id="UP001273166"/>
    </source>
</evidence>